<gene>
    <name evidence="2" type="ORF">GN958_ATG13349</name>
</gene>
<dbReference type="AlphaFoldDB" id="A0A8S9UDA3"/>
<feature type="region of interest" description="Disordered" evidence="1">
    <location>
        <begin position="1"/>
        <end position="21"/>
    </location>
</feature>
<proteinExistence type="predicted"/>
<evidence type="ECO:0000313" key="3">
    <source>
        <dbReference type="Proteomes" id="UP000704712"/>
    </source>
</evidence>
<protein>
    <submittedName>
        <fullName evidence="2">Uncharacterized protein</fullName>
    </submittedName>
</protein>
<evidence type="ECO:0000256" key="1">
    <source>
        <dbReference type="SAM" id="MobiDB-lite"/>
    </source>
</evidence>
<sequence>MNTTGGATGGVSHQTRDSEVVTETMEVVQVIPSRQEDTMSQRVASASYVESTQVCPDQSGSVGSKTGTDGDEVV</sequence>
<feature type="region of interest" description="Disordered" evidence="1">
    <location>
        <begin position="49"/>
        <end position="74"/>
    </location>
</feature>
<evidence type="ECO:0000313" key="2">
    <source>
        <dbReference type="EMBL" id="KAF4137462.1"/>
    </source>
</evidence>
<feature type="compositionally biased region" description="Polar residues" evidence="1">
    <location>
        <begin position="49"/>
        <end position="67"/>
    </location>
</feature>
<organism evidence="2 3">
    <name type="scientific">Phytophthora infestans</name>
    <name type="common">Potato late blight agent</name>
    <name type="synonym">Botrytis infestans</name>
    <dbReference type="NCBI Taxonomy" id="4787"/>
    <lineage>
        <taxon>Eukaryota</taxon>
        <taxon>Sar</taxon>
        <taxon>Stramenopiles</taxon>
        <taxon>Oomycota</taxon>
        <taxon>Peronosporomycetes</taxon>
        <taxon>Peronosporales</taxon>
        <taxon>Peronosporaceae</taxon>
        <taxon>Phytophthora</taxon>
    </lineage>
</organism>
<accession>A0A8S9UDA3</accession>
<reference evidence="2" key="1">
    <citation type="submission" date="2020-03" db="EMBL/GenBank/DDBJ databases">
        <title>Hybrid Assembly of Korean Phytophthora infestans isolates.</title>
        <authorList>
            <person name="Prokchorchik M."/>
            <person name="Lee Y."/>
            <person name="Seo J."/>
            <person name="Cho J.-H."/>
            <person name="Park Y.-E."/>
            <person name="Jang D.-C."/>
            <person name="Im J.-S."/>
            <person name="Choi J.-G."/>
            <person name="Park H.-J."/>
            <person name="Lee G.-B."/>
            <person name="Lee Y.-G."/>
            <person name="Hong S.-Y."/>
            <person name="Cho K."/>
            <person name="Sohn K.H."/>
        </authorList>
    </citation>
    <scope>NUCLEOTIDE SEQUENCE</scope>
    <source>
        <strain evidence="2">KR_2_A2</strain>
    </source>
</reference>
<comment type="caution">
    <text evidence="2">The sequence shown here is derived from an EMBL/GenBank/DDBJ whole genome shotgun (WGS) entry which is preliminary data.</text>
</comment>
<dbReference type="EMBL" id="JAACNO010001796">
    <property type="protein sequence ID" value="KAF4137462.1"/>
    <property type="molecule type" value="Genomic_DNA"/>
</dbReference>
<name>A0A8S9UDA3_PHYIN</name>
<dbReference type="Proteomes" id="UP000704712">
    <property type="component" value="Unassembled WGS sequence"/>
</dbReference>